<dbReference type="EMBL" id="JABUQZ010000001">
    <property type="protein sequence ID" value="NUC71117.1"/>
    <property type="molecule type" value="Genomic_DNA"/>
</dbReference>
<evidence type="ECO:0000313" key="2">
    <source>
        <dbReference type="EMBL" id="NUC71117.1"/>
    </source>
</evidence>
<accession>A0A8J8KJ54</accession>
<keyword evidence="4" id="KW-1185">Reference proteome</keyword>
<organism evidence="1 3">
    <name type="scientific">Haloterrigena gelatinilytica</name>
    <dbReference type="NCBI Taxonomy" id="2741724"/>
    <lineage>
        <taxon>Archaea</taxon>
        <taxon>Methanobacteriati</taxon>
        <taxon>Methanobacteriota</taxon>
        <taxon>Stenosarchaea group</taxon>
        <taxon>Halobacteria</taxon>
        <taxon>Halobacteriales</taxon>
        <taxon>Natrialbaceae</taxon>
        <taxon>Haloterrigena</taxon>
    </lineage>
</organism>
<evidence type="ECO:0000313" key="4">
    <source>
        <dbReference type="Proteomes" id="UP001016761"/>
    </source>
</evidence>
<dbReference type="EMBL" id="JABURA010000001">
    <property type="protein sequence ID" value="NUB92969.1"/>
    <property type="molecule type" value="Genomic_DNA"/>
</dbReference>
<name>A0A8J8KJ54_9EURY</name>
<dbReference type="AlphaFoldDB" id="A0A8J8KJ54"/>
<evidence type="ECO:0000313" key="3">
    <source>
        <dbReference type="Proteomes" id="UP000728647"/>
    </source>
</evidence>
<evidence type="ECO:0000313" key="1">
    <source>
        <dbReference type="EMBL" id="NUB92969.1"/>
    </source>
</evidence>
<reference evidence="1 4" key="1">
    <citation type="submission" date="2020-06" db="EMBL/GenBank/DDBJ databases">
        <title>Haloterrigena sp. nov., an extremely halophilic archaeon isolated from a saline sediment.</title>
        <authorList>
            <person name="Liu B.-B."/>
        </authorList>
    </citation>
    <scope>NUCLEOTIDE SEQUENCE</scope>
    <source>
        <strain evidence="1">SYSU A121-1</strain>
        <strain evidence="2 4">SYSU A558-1</strain>
    </source>
</reference>
<protein>
    <submittedName>
        <fullName evidence="1">Uncharacterized protein</fullName>
    </submittedName>
</protein>
<gene>
    <name evidence="1" type="ORF">HT576_18340</name>
    <name evidence="2" type="ORF">HTZ84_02125</name>
</gene>
<sequence>MSERDTVTERIAAATLRVDVPLERGGELAVAAQEVLESVAIVRYADVRELGAVDAGDDGLAVTIDCRLTLHGDDATAAEATGRQALREADRVLGIDRFETVDGPYRIERW</sequence>
<proteinExistence type="predicted"/>
<dbReference type="OrthoDB" id="203264at2157"/>
<dbReference type="Proteomes" id="UP000728647">
    <property type="component" value="Unassembled WGS sequence"/>
</dbReference>
<dbReference type="RefSeq" id="WP_174679167.1">
    <property type="nucleotide sequence ID" value="NZ_JABUQZ010000001.1"/>
</dbReference>
<dbReference type="Proteomes" id="UP001016761">
    <property type="component" value="Unassembled WGS sequence"/>
</dbReference>
<comment type="caution">
    <text evidence="1">The sequence shown here is derived from an EMBL/GenBank/DDBJ whole genome shotgun (WGS) entry which is preliminary data.</text>
</comment>